<dbReference type="InterPro" id="IPR033985">
    <property type="entry name" value="SusD-like_N"/>
</dbReference>
<organism evidence="8 9">
    <name type="scientific">Capnocytophaga canis</name>
    <dbReference type="NCBI Taxonomy" id="1848903"/>
    <lineage>
        <taxon>Bacteria</taxon>
        <taxon>Pseudomonadati</taxon>
        <taxon>Bacteroidota</taxon>
        <taxon>Flavobacteriia</taxon>
        <taxon>Flavobacteriales</taxon>
        <taxon>Flavobacteriaceae</taxon>
        <taxon>Capnocytophaga</taxon>
    </lineage>
</organism>
<keyword evidence="3" id="KW-0732">Signal</keyword>
<dbReference type="Pfam" id="PF14322">
    <property type="entry name" value="SusD-like_3"/>
    <property type="match status" value="1"/>
</dbReference>
<evidence type="ECO:0000313" key="8">
    <source>
        <dbReference type="EMBL" id="CEN54166.1"/>
    </source>
</evidence>
<dbReference type="InterPro" id="IPR012944">
    <property type="entry name" value="SusD_RagB_dom"/>
</dbReference>
<name>A0A0B7IQI4_9FLAO</name>
<dbReference type="Pfam" id="PF07980">
    <property type="entry name" value="SusD_RagB"/>
    <property type="match status" value="1"/>
</dbReference>
<evidence type="ECO:0000259" key="6">
    <source>
        <dbReference type="Pfam" id="PF07980"/>
    </source>
</evidence>
<evidence type="ECO:0000256" key="3">
    <source>
        <dbReference type="ARBA" id="ARBA00022729"/>
    </source>
</evidence>
<sequence>MKLTKYIGVSITLLLLACNDLDKSPEGVLSTDAPFATASEMQNYINQFYESGVRHQGFAAGGGGGIAGDDIHSDNMAASSASTRLAGELTLNNAQSLGNYTQIRNINFLLNNLDYSQEKGSVAYNQCVGEAYYFRAWYYYQMFVNYGQLTWVEKPLDPDFEQMKLPRDSRTTIADNILSDLDKAIELLSEQNSSATMRIHKDVARALKSEVALFEATWEKYHKAKGNAFYDPSVTDEKIKSYLQQAVAAAKAVVDRGVWQIYSTGDVNNDYRKLFQTTNLSSNKEVLWFKLYDGDQVGNNVNRYLNKGGGSVGVTASLVDDYLTISGTPFIGTEKQTAKKVFGNELLPTVRDPRLSQTVCIPGQKLRPDEGSYVVPPLTGGAYHQNVTGYSLLKHVQIDYTGSLDAEYKGATPAIQFRYADVLLNYAEALAELDGAANAATIISLLKPLRDRVGMPSMDFDREYNQEMDYPFRNLDKYIQAVRRERRVEKACEGVRLIDILRWAAAEELIVGKLPTGALFVGSNLQGHPQYGNSLKYDQASGNNFFLTGSTNDTERYIYPYNPSGYSNGLRFNPNRDYLLPIQLRMLSLTGNNWKQNPGW</sequence>
<evidence type="ECO:0000256" key="4">
    <source>
        <dbReference type="ARBA" id="ARBA00023136"/>
    </source>
</evidence>
<dbReference type="Gene3D" id="1.25.40.390">
    <property type="match status" value="1"/>
</dbReference>
<evidence type="ECO:0000313" key="9">
    <source>
        <dbReference type="Proteomes" id="UP000038200"/>
    </source>
</evidence>
<dbReference type="OrthoDB" id="5694214at2"/>
<keyword evidence="5" id="KW-0998">Cell outer membrane</keyword>
<comment type="subcellular location">
    <subcellularLocation>
        <location evidence="1">Cell outer membrane</location>
    </subcellularLocation>
</comment>
<dbReference type="Proteomes" id="UP000038200">
    <property type="component" value="Unassembled WGS sequence"/>
</dbReference>
<dbReference type="GO" id="GO:0009279">
    <property type="term" value="C:cell outer membrane"/>
    <property type="evidence" value="ECO:0007669"/>
    <property type="project" value="UniProtKB-SubCell"/>
</dbReference>
<protein>
    <submittedName>
        <fullName evidence="8">SusD family protein</fullName>
    </submittedName>
</protein>
<dbReference type="AlphaFoldDB" id="A0A0B7IQI4"/>
<dbReference type="RefSeq" id="WP_042009512.1">
    <property type="nucleotide sequence ID" value="NZ_CDOL01000265.1"/>
</dbReference>
<keyword evidence="4" id="KW-0472">Membrane</keyword>
<dbReference type="SUPFAM" id="SSF48452">
    <property type="entry name" value="TPR-like"/>
    <property type="match status" value="1"/>
</dbReference>
<feature type="domain" description="RagB/SusD" evidence="6">
    <location>
        <begin position="299"/>
        <end position="600"/>
    </location>
</feature>
<evidence type="ECO:0000256" key="1">
    <source>
        <dbReference type="ARBA" id="ARBA00004442"/>
    </source>
</evidence>
<proteinExistence type="inferred from homology"/>
<reference evidence="8 9" key="1">
    <citation type="submission" date="2015-01" db="EMBL/GenBank/DDBJ databases">
        <authorList>
            <person name="Xiang T."/>
            <person name="Song Y."/>
            <person name="Huang L."/>
            <person name="Wang B."/>
            <person name="Wu P."/>
        </authorList>
    </citation>
    <scope>NUCLEOTIDE SEQUENCE [LARGE SCALE GENOMIC DNA]</scope>
    <source>
        <strain evidence="8 9">CcD93</strain>
    </source>
</reference>
<evidence type="ECO:0000259" key="7">
    <source>
        <dbReference type="Pfam" id="PF14322"/>
    </source>
</evidence>
<feature type="domain" description="SusD-like N-terminal" evidence="7">
    <location>
        <begin position="68"/>
        <end position="212"/>
    </location>
</feature>
<gene>
    <name evidence="8" type="ORF">CCAND93_730035</name>
</gene>
<accession>A0A0B7IQI4</accession>
<evidence type="ECO:0000256" key="2">
    <source>
        <dbReference type="ARBA" id="ARBA00006275"/>
    </source>
</evidence>
<evidence type="ECO:0000256" key="5">
    <source>
        <dbReference type="ARBA" id="ARBA00023237"/>
    </source>
</evidence>
<dbReference type="EMBL" id="CDOL01000265">
    <property type="protein sequence ID" value="CEN54166.1"/>
    <property type="molecule type" value="Genomic_DNA"/>
</dbReference>
<dbReference type="InterPro" id="IPR011990">
    <property type="entry name" value="TPR-like_helical_dom_sf"/>
</dbReference>
<comment type="similarity">
    <text evidence="2">Belongs to the SusD family.</text>
</comment>
<dbReference type="PROSITE" id="PS51257">
    <property type="entry name" value="PROKAR_LIPOPROTEIN"/>
    <property type="match status" value="1"/>
</dbReference>